<keyword evidence="6" id="KW-0315">Glutamine amidotransferase</keyword>
<dbReference type="PANTHER" id="PTHR43284">
    <property type="entry name" value="ASPARAGINE SYNTHETASE (GLUTAMINE-HYDROLYZING)"/>
    <property type="match status" value="1"/>
</dbReference>
<dbReference type="PANTHER" id="PTHR43284:SF1">
    <property type="entry name" value="ASPARAGINE SYNTHETASE"/>
    <property type="match status" value="1"/>
</dbReference>
<feature type="domain" description="Glutamine amidotransferase type-2" evidence="8">
    <location>
        <begin position="2"/>
        <end position="213"/>
    </location>
</feature>
<comment type="pathway">
    <text evidence="1">Amino-acid biosynthesis; L-asparagine biosynthesis; L-asparagine from L-aspartate (L-Gln route): step 1/1.</text>
</comment>
<dbReference type="CDD" id="cd00712">
    <property type="entry name" value="AsnB"/>
    <property type="match status" value="1"/>
</dbReference>
<dbReference type="CDD" id="cd01991">
    <property type="entry name" value="Asn_synthase_B_C"/>
    <property type="match status" value="1"/>
</dbReference>
<protein>
    <recommendedName>
        <fullName evidence="3">asparagine synthase (glutamine-hydrolyzing)</fullName>
        <ecNumber evidence="3">6.3.5.4</ecNumber>
    </recommendedName>
</protein>
<dbReference type="RefSeq" id="WP_313831912.1">
    <property type="nucleotide sequence ID" value="NZ_JAQOUE010000001.1"/>
</dbReference>
<name>A0ABU3K579_9BACT</name>
<gene>
    <name evidence="9" type="primary">asnB</name>
    <name evidence="9" type="ORF">PPG34_04320</name>
</gene>
<dbReference type="Gene3D" id="3.60.20.10">
    <property type="entry name" value="Glutamine Phosphoribosylpyrophosphate, subunit 1, domain 1"/>
    <property type="match status" value="1"/>
</dbReference>
<keyword evidence="5" id="KW-0067">ATP-binding</keyword>
<evidence type="ECO:0000313" key="10">
    <source>
        <dbReference type="Proteomes" id="UP001250932"/>
    </source>
</evidence>
<evidence type="ECO:0000259" key="8">
    <source>
        <dbReference type="PROSITE" id="PS51278"/>
    </source>
</evidence>
<dbReference type="EMBL" id="JAQOUE010000001">
    <property type="protein sequence ID" value="MDT7041562.1"/>
    <property type="molecule type" value="Genomic_DNA"/>
</dbReference>
<organism evidence="9 10">
    <name type="scientific">Candidatus Nitronereus thalassa</name>
    <dbReference type="NCBI Taxonomy" id="3020898"/>
    <lineage>
        <taxon>Bacteria</taxon>
        <taxon>Pseudomonadati</taxon>
        <taxon>Nitrospirota</taxon>
        <taxon>Nitrospiria</taxon>
        <taxon>Nitrospirales</taxon>
        <taxon>Nitrospiraceae</taxon>
        <taxon>Candidatus Nitronereus</taxon>
    </lineage>
</organism>
<proteinExistence type="inferred from homology"/>
<keyword evidence="10" id="KW-1185">Reference proteome</keyword>
<dbReference type="InterPro" id="IPR033738">
    <property type="entry name" value="AsnB_N"/>
</dbReference>
<dbReference type="InterPro" id="IPR051786">
    <property type="entry name" value="ASN_synthetase/amidase"/>
</dbReference>
<comment type="similarity">
    <text evidence="2">Belongs to the asparagine synthetase family.</text>
</comment>
<evidence type="ECO:0000256" key="4">
    <source>
        <dbReference type="ARBA" id="ARBA00022741"/>
    </source>
</evidence>
<comment type="catalytic activity">
    <reaction evidence="7">
        <text>L-aspartate + L-glutamine + ATP + H2O = L-asparagine + L-glutamate + AMP + diphosphate + H(+)</text>
        <dbReference type="Rhea" id="RHEA:12228"/>
        <dbReference type="ChEBI" id="CHEBI:15377"/>
        <dbReference type="ChEBI" id="CHEBI:15378"/>
        <dbReference type="ChEBI" id="CHEBI:29985"/>
        <dbReference type="ChEBI" id="CHEBI:29991"/>
        <dbReference type="ChEBI" id="CHEBI:30616"/>
        <dbReference type="ChEBI" id="CHEBI:33019"/>
        <dbReference type="ChEBI" id="CHEBI:58048"/>
        <dbReference type="ChEBI" id="CHEBI:58359"/>
        <dbReference type="ChEBI" id="CHEBI:456215"/>
        <dbReference type="EC" id="6.3.5.4"/>
    </reaction>
</comment>
<evidence type="ECO:0000256" key="3">
    <source>
        <dbReference type="ARBA" id="ARBA00012737"/>
    </source>
</evidence>
<evidence type="ECO:0000256" key="6">
    <source>
        <dbReference type="ARBA" id="ARBA00022962"/>
    </source>
</evidence>
<dbReference type="InterPro" id="IPR014729">
    <property type="entry name" value="Rossmann-like_a/b/a_fold"/>
</dbReference>
<dbReference type="SUPFAM" id="SSF52402">
    <property type="entry name" value="Adenine nucleotide alpha hydrolases-like"/>
    <property type="match status" value="1"/>
</dbReference>
<evidence type="ECO:0000256" key="7">
    <source>
        <dbReference type="ARBA" id="ARBA00048741"/>
    </source>
</evidence>
<dbReference type="InterPro" id="IPR029055">
    <property type="entry name" value="Ntn_hydrolases_N"/>
</dbReference>
<keyword evidence="4" id="KW-0547">Nucleotide-binding</keyword>
<evidence type="ECO:0000256" key="1">
    <source>
        <dbReference type="ARBA" id="ARBA00005187"/>
    </source>
</evidence>
<dbReference type="Gene3D" id="3.40.50.620">
    <property type="entry name" value="HUPs"/>
    <property type="match status" value="1"/>
</dbReference>
<sequence length="645" mass="73139">MCGIAGLFNLNGRPLDEPAIVKRMASKLVHRGPDEEGALVDGPVGFGFRRLRVIDLEAGTQPVSNEDGTIWVMFNGEIYNFKELRVDLQNRGHRFRTNSDTEVIVHAYETYGLDFTYHLRGMFAVALWDSQKRQVILTRDRIGKKPLFWSIHNHQLAFASEIKALLPWPGLNRALNARAIHDYLSFLYVPSPKSIFEHVHKLPPGHRLVACVDTGHIELTRYWQFQPEPDRGKSRKYFVDGLRSLLEESVRLRLRSDVPLGAFLSGGLDSTAVVGLMSNALPSTQVKTFSMGFQDKRFDETHYARIAARAYGTDHTEEIVGPYNVDLLKRLVWYLDEPFSDSSAIPTYQVSQIARKHVTVALSGDGGDELFAGYPRYQYVRWLRKMALLPKGLRHSLGWLSRAGYHLLEDTWRSGSENLRKLGKAIDLSALAEPERMVALLSYYDEIDKRALYSGDFSAHLQDYSSLTNNGNHLNNLSVFEDPIVGFMARDLETNLVDDSLVKVDRMSMACSLEVRCPLLDHKLVEFAGTIPPEMKLEGQNSKSILKEALADVLPQEIVNRGKSGFAVPFGGWFKSGEWKALLEDCLSSDSVKRRGLFDPLSVGKIRQAIVTDDGERALRISTHQLWHRVWTLVMFELWARQYLD</sequence>
<evidence type="ECO:0000256" key="2">
    <source>
        <dbReference type="ARBA" id="ARBA00005752"/>
    </source>
</evidence>
<dbReference type="InterPro" id="IPR001962">
    <property type="entry name" value="Asn_synthase"/>
</dbReference>
<accession>A0ABU3K579</accession>
<comment type="caution">
    <text evidence="9">The sequence shown here is derived from an EMBL/GenBank/DDBJ whole genome shotgun (WGS) entry which is preliminary data.</text>
</comment>
<keyword evidence="9" id="KW-0436">Ligase</keyword>
<dbReference type="InterPro" id="IPR017932">
    <property type="entry name" value="GATase_2_dom"/>
</dbReference>
<dbReference type="Pfam" id="PF13537">
    <property type="entry name" value="GATase_7"/>
    <property type="match status" value="1"/>
</dbReference>
<dbReference type="EC" id="6.3.5.4" evidence="3"/>
<dbReference type="Pfam" id="PF00733">
    <property type="entry name" value="Asn_synthase"/>
    <property type="match status" value="1"/>
</dbReference>
<dbReference type="Proteomes" id="UP001250932">
    <property type="component" value="Unassembled WGS sequence"/>
</dbReference>
<dbReference type="PIRSF" id="PIRSF001589">
    <property type="entry name" value="Asn_synthetase_glu-h"/>
    <property type="match status" value="1"/>
</dbReference>
<dbReference type="NCBIfam" id="TIGR01536">
    <property type="entry name" value="asn_synth_AEB"/>
    <property type="match status" value="1"/>
</dbReference>
<dbReference type="SUPFAM" id="SSF56235">
    <property type="entry name" value="N-terminal nucleophile aminohydrolases (Ntn hydrolases)"/>
    <property type="match status" value="1"/>
</dbReference>
<evidence type="ECO:0000256" key="5">
    <source>
        <dbReference type="ARBA" id="ARBA00022840"/>
    </source>
</evidence>
<dbReference type="GO" id="GO:0004066">
    <property type="term" value="F:asparagine synthase (glutamine-hydrolyzing) activity"/>
    <property type="evidence" value="ECO:0007669"/>
    <property type="project" value="UniProtKB-EC"/>
</dbReference>
<evidence type="ECO:0000313" key="9">
    <source>
        <dbReference type="EMBL" id="MDT7041562.1"/>
    </source>
</evidence>
<dbReference type="PROSITE" id="PS51278">
    <property type="entry name" value="GATASE_TYPE_2"/>
    <property type="match status" value="1"/>
</dbReference>
<dbReference type="InterPro" id="IPR006426">
    <property type="entry name" value="Asn_synth_AEB"/>
</dbReference>
<reference evidence="9 10" key="1">
    <citation type="journal article" date="2023" name="ISME J.">
        <title>Cultivation and genomic characterization of novel and ubiquitous marine nitrite-oxidizing bacteria from the Nitrospirales.</title>
        <authorList>
            <person name="Mueller A.J."/>
            <person name="Daebeler A."/>
            <person name="Herbold C.W."/>
            <person name="Kirkegaard R.H."/>
            <person name="Daims H."/>
        </authorList>
    </citation>
    <scope>NUCLEOTIDE SEQUENCE [LARGE SCALE GENOMIC DNA]</scope>
    <source>
        <strain evidence="9 10">EB</strain>
    </source>
</reference>